<gene>
    <name evidence="1" type="ORF">GDO54_010018</name>
</gene>
<proteinExistence type="predicted"/>
<evidence type="ECO:0000313" key="2">
    <source>
        <dbReference type="Proteomes" id="UP001181693"/>
    </source>
</evidence>
<name>A0AAV3AEH8_PYXAD</name>
<dbReference type="Proteomes" id="UP001181693">
    <property type="component" value="Unassembled WGS sequence"/>
</dbReference>
<reference evidence="1" key="1">
    <citation type="thesis" date="2020" institute="ProQuest LLC" country="789 East Eisenhower Parkway, Ann Arbor, MI, USA">
        <title>Comparative Genomics and Chromosome Evolution.</title>
        <authorList>
            <person name="Mudd A.B."/>
        </authorList>
    </citation>
    <scope>NUCLEOTIDE SEQUENCE</scope>
    <source>
        <strain evidence="1">1538</strain>
        <tissue evidence="1">Blood</tissue>
    </source>
</reference>
<keyword evidence="2" id="KW-1185">Reference proteome</keyword>
<dbReference type="AlphaFoldDB" id="A0AAV3AEH8"/>
<sequence length="91" mass="10147">MAPDLLDLPLLLPITPLCPENSISAMAHIGPLTILPPHRYWHCKPRDKVRVIFLEFVFHLQKAIPVSSKKAGGGLYGVYNYHVVSIYLALA</sequence>
<protein>
    <submittedName>
        <fullName evidence="1">Uncharacterized protein</fullName>
    </submittedName>
</protein>
<dbReference type="EMBL" id="DYDO01000004">
    <property type="protein sequence ID" value="DBA25654.1"/>
    <property type="molecule type" value="Genomic_DNA"/>
</dbReference>
<accession>A0AAV3AEH8</accession>
<evidence type="ECO:0000313" key="1">
    <source>
        <dbReference type="EMBL" id="DBA25654.1"/>
    </source>
</evidence>
<comment type="caution">
    <text evidence="1">The sequence shown here is derived from an EMBL/GenBank/DDBJ whole genome shotgun (WGS) entry which is preliminary data.</text>
</comment>
<organism evidence="1 2">
    <name type="scientific">Pyxicephalus adspersus</name>
    <name type="common">African bullfrog</name>
    <dbReference type="NCBI Taxonomy" id="30357"/>
    <lineage>
        <taxon>Eukaryota</taxon>
        <taxon>Metazoa</taxon>
        <taxon>Chordata</taxon>
        <taxon>Craniata</taxon>
        <taxon>Vertebrata</taxon>
        <taxon>Euteleostomi</taxon>
        <taxon>Amphibia</taxon>
        <taxon>Batrachia</taxon>
        <taxon>Anura</taxon>
        <taxon>Neobatrachia</taxon>
        <taxon>Ranoidea</taxon>
        <taxon>Pyxicephalidae</taxon>
        <taxon>Pyxicephalinae</taxon>
        <taxon>Pyxicephalus</taxon>
    </lineage>
</organism>